<feature type="compositionally biased region" description="Polar residues" evidence="1">
    <location>
        <begin position="90"/>
        <end position="107"/>
    </location>
</feature>
<proteinExistence type="predicted"/>
<dbReference type="Proteomes" id="UP001519460">
    <property type="component" value="Unassembled WGS sequence"/>
</dbReference>
<keyword evidence="2" id="KW-1133">Transmembrane helix</keyword>
<evidence type="ECO:0000313" key="3">
    <source>
        <dbReference type="EMBL" id="KAK7499797.1"/>
    </source>
</evidence>
<gene>
    <name evidence="3" type="ORF">BaRGS_00008888</name>
</gene>
<dbReference type="AlphaFoldDB" id="A0ABD0LLD8"/>
<keyword evidence="2" id="KW-0812">Transmembrane</keyword>
<reference evidence="3 4" key="1">
    <citation type="journal article" date="2023" name="Sci. Data">
        <title>Genome assembly of the Korean intertidal mud-creeper Batillaria attramentaria.</title>
        <authorList>
            <person name="Patra A.K."/>
            <person name="Ho P.T."/>
            <person name="Jun S."/>
            <person name="Lee S.J."/>
            <person name="Kim Y."/>
            <person name="Won Y.J."/>
        </authorList>
    </citation>
    <scope>NUCLEOTIDE SEQUENCE [LARGE SCALE GENOMIC DNA]</scope>
    <source>
        <strain evidence="3">Wonlab-2016</strain>
    </source>
</reference>
<feature type="region of interest" description="Disordered" evidence="1">
    <location>
        <begin position="161"/>
        <end position="193"/>
    </location>
</feature>
<evidence type="ECO:0000256" key="1">
    <source>
        <dbReference type="SAM" id="MobiDB-lite"/>
    </source>
</evidence>
<keyword evidence="2" id="KW-0472">Membrane</keyword>
<sequence length="237" mass="24493">RQSHASESLSFGLSVGIIAGIVFAVAVVVAVVIIVVAVVKQRRQKEDEVRYTRRPPHSASPGTGEDEAAVSGTSVNQPAVYAVVNKKKPQTQYPPASPSKASGQVTAPSGDVYSVVQKKSSAASPQTTGASATSGDVYANVNKKESAGAQFVVQESSNVTNSGEMQQGAGNGGGAEKAAGTFGTSDKQVNPDGLLYTSVDFSNYKPDPDRPLPVKISTEYASVSFQKTAPPKTSSES</sequence>
<accession>A0ABD0LLD8</accession>
<comment type="caution">
    <text evidence="3">The sequence shown here is derived from an EMBL/GenBank/DDBJ whole genome shotgun (WGS) entry which is preliminary data.</text>
</comment>
<dbReference type="EMBL" id="JACVVK020000041">
    <property type="protein sequence ID" value="KAK7499797.1"/>
    <property type="molecule type" value="Genomic_DNA"/>
</dbReference>
<evidence type="ECO:0000313" key="4">
    <source>
        <dbReference type="Proteomes" id="UP001519460"/>
    </source>
</evidence>
<organism evidence="3 4">
    <name type="scientific">Batillaria attramentaria</name>
    <dbReference type="NCBI Taxonomy" id="370345"/>
    <lineage>
        <taxon>Eukaryota</taxon>
        <taxon>Metazoa</taxon>
        <taxon>Spiralia</taxon>
        <taxon>Lophotrochozoa</taxon>
        <taxon>Mollusca</taxon>
        <taxon>Gastropoda</taxon>
        <taxon>Caenogastropoda</taxon>
        <taxon>Sorbeoconcha</taxon>
        <taxon>Cerithioidea</taxon>
        <taxon>Batillariidae</taxon>
        <taxon>Batillaria</taxon>
    </lineage>
</organism>
<feature type="transmembrane region" description="Helical" evidence="2">
    <location>
        <begin position="12"/>
        <end position="39"/>
    </location>
</feature>
<protein>
    <submittedName>
        <fullName evidence="3">Uncharacterized protein</fullName>
    </submittedName>
</protein>
<feature type="region of interest" description="Disordered" evidence="1">
    <location>
        <begin position="87"/>
        <end position="107"/>
    </location>
</feature>
<name>A0ABD0LLD8_9CAEN</name>
<evidence type="ECO:0000256" key="2">
    <source>
        <dbReference type="SAM" id="Phobius"/>
    </source>
</evidence>
<feature type="non-terminal residue" evidence="3">
    <location>
        <position position="1"/>
    </location>
</feature>
<keyword evidence="4" id="KW-1185">Reference proteome</keyword>
<feature type="region of interest" description="Disordered" evidence="1">
    <location>
        <begin position="45"/>
        <end position="72"/>
    </location>
</feature>